<keyword evidence="5 9" id="KW-0812">Transmembrane</keyword>
<dbReference type="NCBIfam" id="TIGR00546">
    <property type="entry name" value="lnt"/>
    <property type="match status" value="1"/>
</dbReference>
<comment type="caution">
    <text evidence="11">The sequence shown here is derived from an EMBL/GenBank/DDBJ whole genome shotgun (WGS) entry which is preliminary data.</text>
</comment>
<dbReference type="SUPFAM" id="SSF56317">
    <property type="entry name" value="Carbon-nitrogen hydrolase"/>
    <property type="match status" value="1"/>
</dbReference>
<dbReference type="PANTHER" id="PTHR38686">
    <property type="entry name" value="APOLIPOPROTEIN N-ACYLTRANSFERASE"/>
    <property type="match status" value="1"/>
</dbReference>
<evidence type="ECO:0000256" key="8">
    <source>
        <dbReference type="ARBA" id="ARBA00023315"/>
    </source>
</evidence>
<comment type="catalytic activity">
    <reaction evidence="9">
        <text>N-terminal S-1,2-diacyl-sn-glyceryl-L-cysteinyl-[lipoprotein] + a glycerophospholipid = N-acyl-S-1,2-diacyl-sn-glyceryl-L-cysteinyl-[lipoprotein] + a 2-acyl-sn-glycero-3-phospholipid + H(+)</text>
        <dbReference type="Rhea" id="RHEA:48228"/>
        <dbReference type="Rhea" id="RHEA-COMP:14681"/>
        <dbReference type="Rhea" id="RHEA-COMP:14684"/>
        <dbReference type="ChEBI" id="CHEBI:15378"/>
        <dbReference type="ChEBI" id="CHEBI:136912"/>
        <dbReference type="ChEBI" id="CHEBI:140656"/>
        <dbReference type="ChEBI" id="CHEBI:140657"/>
        <dbReference type="ChEBI" id="CHEBI:140660"/>
        <dbReference type="EC" id="2.3.1.269"/>
    </reaction>
</comment>
<dbReference type="CDD" id="cd07571">
    <property type="entry name" value="ALP_N-acyl_transferase"/>
    <property type="match status" value="1"/>
</dbReference>
<dbReference type="InterPro" id="IPR045378">
    <property type="entry name" value="LNT_N"/>
</dbReference>
<dbReference type="InterPro" id="IPR036526">
    <property type="entry name" value="C-N_Hydrolase_sf"/>
</dbReference>
<dbReference type="EC" id="2.3.1.269" evidence="9"/>
<dbReference type="InterPro" id="IPR004563">
    <property type="entry name" value="Apolipo_AcylTrfase"/>
</dbReference>
<keyword evidence="4 9" id="KW-0808">Transferase</keyword>
<comment type="pathway">
    <text evidence="9">Protein modification; lipoprotein biosynthesis (N-acyl transfer).</text>
</comment>
<feature type="transmembrane region" description="Helical" evidence="9">
    <location>
        <begin position="146"/>
        <end position="171"/>
    </location>
</feature>
<keyword evidence="6 9" id="KW-1133">Transmembrane helix</keyword>
<dbReference type="HAMAP" id="MF_01148">
    <property type="entry name" value="Lnt"/>
    <property type="match status" value="1"/>
</dbReference>
<feature type="transmembrane region" description="Helical" evidence="9">
    <location>
        <begin position="176"/>
        <end position="198"/>
    </location>
</feature>
<dbReference type="Proteomes" id="UP001596364">
    <property type="component" value="Unassembled WGS sequence"/>
</dbReference>
<comment type="subcellular location">
    <subcellularLocation>
        <location evidence="1 9">Cell membrane</location>
        <topology evidence="1 9">Multi-pass membrane protein</topology>
    </subcellularLocation>
</comment>
<proteinExistence type="inferred from homology"/>
<dbReference type="Pfam" id="PF00795">
    <property type="entry name" value="CN_hydrolase"/>
    <property type="match status" value="1"/>
</dbReference>
<keyword evidence="7 9" id="KW-0472">Membrane</keyword>
<keyword evidence="8 9" id="KW-0012">Acyltransferase</keyword>
<keyword evidence="12" id="KW-1185">Reference proteome</keyword>
<feature type="transmembrane region" description="Helical" evidence="9">
    <location>
        <begin position="77"/>
        <end position="99"/>
    </location>
</feature>
<dbReference type="Gene3D" id="3.60.110.10">
    <property type="entry name" value="Carbon-nitrogen hydrolase"/>
    <property type="match status" value="1"/>
</dbReference>
<feature type="transmembrane region" description="Helical" evidence="9">
    <location>
        <begin position="106"/>
        <end position="126"/>
    </location>
</feature>
<evidence type="ECO:0000313" key="11">
    <source>
        <dbReference type="EMBL" id="MFC6439907.1"/>
    </source>
</evidence>
<dbReference type="InterPro" id="IPR003010">
    <property type="entry name" value="C-N_Hydrolase"/>
</dbReference>
<feature type="transmembrane region" description="Helical" evidence="9">
    <location>
        <begin position="22"/>
        <end position="38"/>
    </location>
</feature>
<accession>A0ABW1XL85</accession>
<comment type="similarity">
    <text evidence="2 9">Belongs to the CN hydrolase family. Apolipoprotein N-acyltransferase subfamily.</text>
</comment>
<organism evidence="11 12">
    <name type="scientific">Pseudobowmanella zhangzhouensis</name>
    <dbReference type="NCBI Taxonomy" id="1537679"/>
    <lineage>
        <taxon>Bacteria</taxon>
        <taxon>Pseudomonadati</taxon>
        <taxon>Pseudomonadota</taxon>
        <taxon>Gammaproteobacteria</taxon>
        <taxon>Alteromonadales</taxon>
        <taxon>Alteromonadaceae</taxon>
    </lineage>
</organism>
<evidence type="ECO:0000256" key="1">
    <source>
        <dbReference type="ARBA" id="ARBA00004651"/>
    </source>
</evidence>
<feature type="transmembrane region" description="Helical" evidence="9">
    <location>
        <begin position="473"/>
        <end position="489"/>
    </location>
</feature>
<keyword evidence="3 9" id="KW-1003">Cell membrane</keyword>
<sequence length="499" mass="55166">MRLALIALLCGAVMTLGYAPFSFWPVIPLALISFFLLLTHSQRPAWLGFSFGLGWFSAGVGWVYVSIADYGGFPLPVSLLLMLLLAAYLAFYPMLFASLLARFSPVLWPLAAPVLWALCEFLRGHLLTGFPWLALGYSQIDSPLAGWLPVIGQAGISVLLIIGAAATAGLLSKRRYVTAVTPFAILLLSGLAVQQVSWQSGTLSTPKITLVQGNIAQSIRWQPETEQPTMDKYLALTEPHWESDIIIWPEAAIPRIEPLAQQFLVDLDKRAADEHSGLITGILNYNLDSREAFNGVIALGATTGDGPSYLYEHNNRYYKHHLLPIGEFVPFESWLRKLGGIFDLAWSSFQRGDYLQPDLIAKQYRLTTALCYEILFAEQVRDNLKSDTDFILTLSNDAWFGHSHGPHQHLEIARVRAAEFGIAVLRATNNGLTAMIDAQGKIIAKAPAFEATTLSQDVPVVRTDTPYRRFGDAPLWLLLGLAGIIALGLQRTIRRRPSH</sequence>
<gene>
    <name evidence="9 11" type="primary">lnt</name>
    <name evidence="11" type="ORF">ACFP85_07070</name>
</gene>
<dbReference type="GO" id="GO:0016746">
    <property type="term" value="F:acyltransferase activity"/>
    <property type="evidence" value="ECO:0007669"/>
    <property type="project" value="UniProtKB-KW"/>
</dbReference>
<dbReference type="RefSeq" id="WP_254426502.1">
    <property type="nucleotide sequence ID" value="NZ_JBHSUS010000001.1"/>
</dbReference>
<evidence type="ECO:0000256" key="3">
    <source>
        <dbReference type="ARBA" id="ARBA00022475"/>
    </source>
</evidence>
<protein>
    <recommendedName>
        <fullName evidence="9">Apolipoprotein N-acyltransferase</fullName>
        <shortName evidence="9">ALP N-acyltransferase</shortName>
        <ecNumber evidence="9">2.3.1.269</ecNumber>
    </recommendedName>
</protein>
<evidence type="ECO:0000259" key="10">
    <source>
        <dbReference type="PROSITE" id="PS50263"/>
    </source>
</evidence>
<evidence type="ECO:0000256" key="6">
    <source>
        <dbReference type="ARBA" id="ARBA00022989"/>
    </source>
</evidence>
<evidence type="ECO:0000256" key="9">
    <source>
        <dbReference type="HAMAP-Rule" id="MF_01148"/>
    </source>
</evidence>
<evidence type="ECO:0000256" key="2">
    <source>
        <dbReference type="ARBA" id="ARBA00010065"/>
    </source>
</evidence>
<evidence type="ECO:0000256" key="5">
    <source>
        <dbReference type="ARBA" id="ARBA00022692"/>
    </source>
</evidence>
<evidence type="ECO:0000256" key="7">
    <source>
        <dbReference type="ARBA" id="ARBA00023136"/>
    </source>
</evidence>
<evidence type="ECO:0000256" key="4">
    <source>
        <dbReference type="ARBA" id="ARBA00022679"/>
    </source>
</evidence>
<dbReference type="PANTHER" id="PTHR38686:SF1">
    <property type="entry name" value="APOLIPOPROTEIN N-ACYLTRANSFERASE"/>
    <property type="match status" value="1"/>
</dbReference>
<evidence type="ECO:0000313" key="12">
    <source>
        <dbReference type="Proteomes" id="UP001596364"/>
    </source>
</evidence>
<dbReference type="EMBL" id="JBHSUS010000001">
    <property type="protein sequence ID" value="MFC6439907.1"/>
    <property type="molecule type" value="Genomic_DNA"/>
</dbReference>
<dbReference type="PROSITE" id="PS50263">
    <property type="entry name" value="CN_HYDROLASE"/>
    <property type="match status" value="1"/>
</dbReference>
<dbReference type="Pfam" id="PF20154">
    <property type="entry name" value="LNT_N"/>
    <property type="match status" value="1"/>
</dbReference>
<reference evidence="12" key="1">
    <citation type="journal article" date="2019" name="Int. J. Syst. Evol. Microbiol.">
        <title>The Global Catalogue of Microorganisms (GCM) 10K type strain sequencing project: providing services to taxonomists for standard genome sequencing and annotation.</title>
        <authorList>
            <consortium name="The Broad Institute Genomics Platform"/>
            <consortium name="The Broad Institute Genome Sequencing Center for Infectious Disease"/>
            <person name="Wu L."/>
            <person name="Ma J."/>
        </authorList>
    </citation>
    <scope>NUCLEOTIDE SEQUENCE [LARGE SCALE GENOMIC DNA]</scope>
    <source>
        <strain evidence="12">CGMCC 1.16031</strain>
    </source>
</reference>
<feature type="domain" description="CN hydrolase" evidence="10">
    <location>
        <begin position="211"/>
        <end position="460"/>
    </location>
</feature>
<name>A0ABW1XL85_9ALTE</name>
<feature type="transmembrane region" description="Helical" evidence="9">
    <location>
        <begin position="45"/>
        <end position="65"/>
    </location>
</feature>
<comment type="function">
    <text evidence="9">Catalyzes the phospholipid dependent N-acylation of the N-terminal cysteine of apolipoprotein, the last step in lipoprotein maturation.</text>
</comment>